<dbReference type="RefSeq" id="WP_184199603.1">
    <property type="nucleotide sequence ID" value="NZ_JACHGW010000003.1"/>
</dbReference>
<evidence type="ECO:0000313" key="7">
    <source>
        <dbReference type="Proteomes" id="UP000520814"/>
    </source>
</evidence>
<comment type="caution">
    <text evidence="6">The sequence shown here is derived from an EMBL/GenBank/DDBJ whole genome shotgun (WGS) entry which is preliminary data.</text>
</comment>
<gene>
    <name evidence="6" type="ORF">HNQ39_003624</name>
</gene>
<reference evidence="6 7" key="1">
    <citation type="submission" date="2020-08" db="EMBL/GenBank/DDBJ databases">
        <title>Genomic Encyclopedia of Type Strains, Phase IV (KMG-IV): sequencing the most valuable type-strain genomes for metagenomic binning, comparative biology and taxonomic classification.</title>
        <authorList>
            <person name="Goeker M."/>
        </authorList>
    </citation>
    <scope>NUCLEOTIDE SEQUENCE [LARGE SCALE GENOMIC DNA]</scope>
    <source>
        <strain evidence="6 7">DSM 23562</strain>
    </source>
</reference>
<dbReference type="InterPro" id="IPR016944">
    <property type="entry name" value="UCP030066"/>
</dbReference>
<evidence type="ECO:0000256" key="1">
    <source>
        <dbReference type="ARBA" id="ARBA00004141"/>
    </source>
</evidence>
<dbReference type="AlphaFoldDB" id="A0A7W9W6U3"/>
<evidence type="ECO:0000256" key="3">
    <source>
        <dbReference type="ARBA" id="ARBA00022989"/>
    </source>
</evidence>
<evidence type="ECO:0000256" key="5">
    <source>
        <dbReference type="SAM" id="Phobius"/>
    </source>
</evidence>
<feature type="transmembrane region" description="Helical" evidence="5">
    <location>
        <begin position="47"/>
        <end position="66"/>
    </location>
</feature>
<proteinExistence type="predicted"/>
<evidence type="ECO:0000256" key="4">
    <source>
        <dbReference type="ARBA" id="ARBA00023136"/>
    </source>
</evidence>
<comment type="subcellular location">
    <subcellularLocation>
        <location evidence="1">Membrane</location>
        <topology evidence="1">Multi-pass membrane protein</topology>
    </subcellularLocation>
</comment>
<feature type="transmembrane region" description="Helical" evidence="5">
    <location>
        <begin position="73"/>
        <end position="92"/>
    </location>
</feature>
<dbReference type="Proteomes" id="UP000520814">
    <property type="component" value="Unassembled WGS sequence"/>
</dbReference>
<dbReference type="PIRSF" id="PIRSF030066">
    <property type="entry name" value="UCP030066"/>
    <property type="match status" value="1"/>
</dbReference>
<dbReference type="GO" id="GO:0016020">
    <property type="term" value="C:membrane"/>
    <property type="evidence" value="ECO:0007669"/>
    <property type="project" value="UniProtKB-SubCell"/>
</dbReference>
<keyword evidence="3 5" id="KW-1133">Transmembrane helix</keyword>
<keyword evidence="4 5" id="KW-0472">Membrane</keyword>
<accession>A0A7W9W6U3</accession>
<organism evidence="6 7">
    <name type="scientific">Armatimonas rosea</name>
    <dbReference type="NCBI Taxonomy" id="685828"/>
    <lineage>
        <taxon>Bacteria</taxon>
        <taxon>Bacillati</taxon>
        <taxon>Armatimonadota</taxon>
        <taxon>Armatimonadia</taxon>
        <taxon>Armatimonadales</taxon>
        <taxon>Armatimonadaceae</taxon>
        <taxon>Armatimonas</taxon>
    </lineage>
</organism>
<name>A0A7W9W6U3_ARMRO</name>
<evidence type="ECO:0000256" key="2">
    <source>
        <dbReference type="ARBA" id="ARBA00022692"/>
    </source>
</evidence>
<keyword evidence="7" id="KW-1185">Reference proteome</keyword>
<dbReference type="EMBL" id="JACHGW010000003">
    <property type="protein sequence ID" value="MBB6051814.1"/>
    <property type="molecule type" value="Genomic_DNA"/>
</dbReference>
<dbReference type="Pfam" id="PF13564">
    <property type="entry name" value="DoxX_2"/>
    <property type="match status" value="1"/>
</dbReference>
<feature type="transmembrane region" description="Helical" evidence="5">
    <location>
        <begin position="98"/>
        <end position="115"/>
    </location>
</feature>
<keyword evidence="2 5" id="KW-0812">Transmembrane</keyword>
<sequence>MKRTPKLVLGWVATCLFALAMTGSGVMSLTGNPRVVASLQALGYPMFLPGMLGVAKLAGAAALFTQDIRLREWAYAGFTFLLLGAGFSHLLAGQPLPQSLPPFVLLVLSLVSYLLRQRCSLSRKEELY</sequence>
<evidence type="ECO:0008006" key="8">
    <source>
        <dbReference type="Google" id="ProtNLM"/>
    </source>
</evidence>
<dbReference type="InterPro" id="IPR032808">
    <property type="entry name" value="DoxX"/>
</dbReference>
<evidence type="ECO:0000313" key="6">
    <source>
        <dbReference type="EMBL" id="MBB6051814.1"/>
    </source>
</evidence>
<protein>
    <recommendedName>
        <fullName evidence="8">DoxX-like family protein</fullName>
    </recommendedName>
</protein>